<dbReference type="EMBL" id="ODYU01009362">
    <property type="protein sequence ID" value="SOQ53732.1"/>
    <property type="molecule type" value="Genomic_DNA"/>
</dbReference>
<proteinExistence type="predicted"/>
<dbReference type="PANTHER" id="PTHR47272:SF1">
    <property type="entry name" value="PIGGYBAC TRANSPOSABLE ELEMENT-DERIVED PROTEIN 3-LIKE"/>
    <property type="match status" value="1"/>
</dbReference>
<reference evidence="2" key="1">
    <citation type="submission" date="2016-07" db="EMBL/GenBank/DDBJ databases">
        <authorList>
            <person name="Bretaudeau A."/>
        </authorList>
    </citation>
    <scope>NUCLEOTIDE SEQUENCE</scope>
    <source>
        <strain evidence="2">Rice</strain>
        <tissue evidence="2">Whole body</tissue>
    </source>
</reference>
<name>A0A2H1WLC7_SPOFR</name>
<feature type="domain" description="PiggyBac transposable element-derived protein" evidence="1">
    <location>
        <begin position="12"/>
        <end position="189"/>
    </location>
</feature>
<gene>
    <name evidence="2" type="ORF">SFRICE_026836</name>
</gene>
<dbReference type="PANTHER" id="PTHR47272">
    <property type="entry name" value="DDE_TNP_1_7 DOMAIN-CONTAINING PROTEIN"/>
    <property type="match status" value="1"/>
</dbReference>
<organism evidence="2">
    <name type="scientific">Spodoptera frugiperda</name>
    <name type="common">Fall armyworm</name>
    <dbReference type="NCBI Taxonomy" id="7108"/>
    <lineage>
        <taxon>Eukaryota</taxon>
        <taxon>Metazoa</taxon>
        <taxon>Ecdysozoa</taxon>
        <taxon>Arthropoda</taxon>
        <taxon>Hexapoda</taxon>
        <taxon>Insecta</taxon>
        <taxon>Pterygota</taxon>
        <taxon>Neoptera</taxon>
        <taxon>Endopterygota</taxon>
        <taxon>Lepidoptera</taxon>
        <taxon>Glossata</taxon>
        <taxon>Ditrysia</taxon>
        <taxon>Noctuoidea</taxon>
        <taxon>Noctuidae</taxon>
        <taxon>Amphipyrinae</taxon>
        <taxon>Spodoptera</taxon>
    </lineage>
</organism>
<evidence type="ECO:0000313" key="2">
    <source>
        <dbReference type="EMBL" id="SOQ53732.1"/>
    </source>
</evidence>
<dbReference type="InterPro" id="IPR029526">
    <property type="entry name" value="PGBD"/>
</dbReference>
<protein>
    <submittedName>
        <fullName evidence="2">SFRICE_026836</fullName>
    </submittedName>
</protein>
<accession>A0A2H1WLC7</accession>
<dbReference type="AlphaFoldDB" id="A0A2H1WLC7"/>
<evidence type="ECO:0000259" key="1">
    <source>
        <dbReference type="Pfam" id="PF13843"/>
    </source>
</evidence>
<sequence length="191" mass="21931">MVIPYKGIKAGSRRQYNPNKPSKWGFKNLVRAGVSGIIYDFLLYGGDDTFRGKESLGVGGKIVLALCKTIRIQACSVYFDNYFTSLELLYILRENYGIFSLGTVRKNRLKDAELVCNENKLSVVKWFDNKHVRLVSSYVDAFPLEKIKRFSKKSKSRVDVSCPQIVKHYNRHCVHLADMLIALYRTSIKSY</sequence>
<dbReference type="Pfam" id="PF13843">
    <property type="entry name" value="DDE_Tnp_1_7"/>
    <property type="match status" value="1"/>
</dbReference>